<name>A0A645IDQ2_9ZZZZ</name>
<dbReference type="AlphaFoldDB" id="A0A645IDQ2"/>
<gene>
    <name evidence="4" type="ORF">SDC9_196659</name>
</gene>
<organism evidence="4">
    <name type="scientific">bioreactor metagenome</name>
    <dbReference type="NCBI Taxonomy" id="1076179"/>
    <lineage>
        <taxon>unclassified sequences</taxon>
        <taxon>metagenomes</taxon>
        <taxon>ecological metagenomes</taxon>
    </lineage>
</organism>
<evidence type="ECO:0000259" key="3">
    <source>
        <dbReference type="Pfam" id="PF19833"/>
    </source>
</evidence>
<accession>A0A645IDQ2</accession>
<protein>
    <recommendedName>
        <fullName evidence="3">ATP-dependent DNA helicase RecG domain-containing protein</fullName>
    </recommendedName>
</protein>
<feature type="domain" description="ATP-dependent DNA helicase RecG" evidence="3">
    <location>
        <begin position="5"/>
        <end position="68"/>
    </location>
</feature>
<dbReference type="Pfam" id="PF19833">
    <property type="entry name" value="RecG_dom3_C"/>
    <property type="match status" value="1"/>
</dbReference>
<keyword evidence="2" id="KW-0347">Helicase</keyword>
<evidence type="ECO:0000256" key="2">
    <source>
        <dbReference type="ARBA" id="ARBA00022806"/>
    </source>
</evidence>
<dbReference type="EMBL" id="VSSQ01111933">
    <property type="protein sequence ID" value="MPN49046.1"/>
    <property type="molecule type" value="Genomic_DNA"/>
</dbReference>
<evidence type="ECO:0000256" key="1">
    <source>
        <dbReference type="ARBA" id="ARBA00022801"/>
    </source>
</evidence>
<dbReference type="GO" id="GO:0003678">
    <property type="term" value="F:DNA helicase activity"/>
    <property type="evidence" value="ECO:0007669"/>
    <property type="project" value="TreeGrafter"/>
</dbReference>
<sequence length="87" mass="9908">MVKETDGFEIAKKDLEIRGPGKLLGNSQHGIGNFYLFDLVNDMKILKKAQMAAEEFIENTENIEYAEGILKLMKNKLGNQFENLNMN</sequence>
<proteinExistence type="predicted"/>
<reference evidence="4" key="1">
    <citation type="submission" date="2019-08" db="EMBL/GenBank/DDBJ databases">
        <authorList>
            <person name="Kucharzyk K."/>
            <person name="Murdoch R.W."/>
            <person name="Higgins S."/>
            <person name="Loffler F."/>
        </authorList>
    </citation>
    <scope>NUCLEOTIDE SEQUENCE</scope>
</reference>
<dbReference type="GO" id="GO:0016787">
    <property type="term" value="F:hydrolase activity"/>
    <property type="evidence" value="ECO:0007669"/>
    <property type="project" value="UniProtKB-KW"/>
</dbReference>
<dbReference type="Gene3D" id="3.40.50.300">
    <property type="entry name" value="P-loop containing nucleotide triphosphate hydrolases"/>
    <property type="match status" value="1"/>
</dbReference>
<keyword evidence="2" id="KW-0547">Nucleotide-binding</keyword>
<keyword evidence="1" id="KW-0378">Hydrolase</keyword>
<comment type="caution">
    <text evidence="4">The sequence shown here is derived from an EMBL/GenBank/DDBJ whole genome shotgun (WGS) entry which is preliminary data.</text>
</comment>
<dbReference type="PANTHER" id="PTHR47964:SF1">
    <property type="entry name" value="ATP-DEPENDENT DNA HELICASE HOMOLOG RECG, CHLOROPLASTIC"/>
    <property type="match status" value="1"/>
</dbReference>
<dbReference type="InterPro" id="IPR047112">
    <property type="entry name" value="RecG/Mfd"/>
</dbReference>
<dbReference type="GO" id="GO:0006281">
    <property type="term" value="P:DNA repair"/>
    <property type="evidence" value="ECO:0007669"/>
    <property type="project" value="InterPro"/>
</dbReference>
<dbReference type="InterPro" id="IPR027417">
    <property type="entry name" value="P-loop_NTPase"/>
</dbReference>
<dbReference type="InterPro" id="IPR045562">
    <property type="entry name" value="RecG_dom3_C"/>
</dbReference>
<dbReference type="PANTHER" id="PTHR47964">
    <property type="entry name" value="ATP-DEPENDENT DNA HELICASE HOMOLOG RECG, CHLOROPLASTIC"/>
    <property type="match status" value="1"/>
</dbReference>
<evidence type="ECO:0000313" key="4">
    <source>
        <dbReference type="EMBL" id="MPN49046.1"/>
    </source>
</evidence>
<keyword evidence="2" id="KW-0067">ATP-binding</keyword>